<organism evidence="1 2">
    <name type="scientific">Araneus ventricosus</name>
    <name type="common">Orbweaver spider</name>
    <name type="synonym">Epeira ventricosa</name>
    <dbReference type="NCBI Taxonomy" id="182803"/>
    <lineage>
        <taxon>Eukaryota</taxon>
        <taxon>Metazoa</taxon>
        <taxon>Ecdysozoa</taxon>
        <taxon>Arthropoda</taxon>
        <taxon>Chelicerata</taxon>
        <taxon>Arachnida</taxon>
        <taxon>Araneae</taxon>
        <taxon>Araneomorphae</taxon>
        <taxon>Entelegynae</taxon>
        <taxon>Araneoidea</taxon>
        <taxon>Araneidae</taxon>
        <taxon>Araneus</taxon>
    </lineage>
</organism>
<evidence type="ECO:0000313" key="2">
    <source>
        <dbReference type="Proteomes" id="UP000499080"/>
    </source>
</evidence>
<accession>A0A4Y2HRM4</accession>
<keyword evidence="2" id="KW-1185">Reference proteome</keyword>
<dbReference type="AlphaFoldDB" id="A0A4Y2HRM4"/>
<dbReference type="OrthoDB" id="6626714at2759"/>
<dbReference type="Proteomes" id="UP000499080">
    <property type="component" value="Unassembled WGS sequence"/>
</dbReference>
<comment type="caution">
    <text evidence="1">The sequence shown here is derived from an EMBL/GenBank/DDBJ whole genome shotgun (WGS) entry which is preliminary data.</text>
</comment>
<proteinExistence type="predicted"/>
<sequence>MQLEKILPEWLLFKKNKSRPSEAQRERERKFVRKVNAFFDISHANDMSMIKFEEGRKFLIDQRSERNMILRTLDKKLAAMQDRVSEHQREVLARKERAC</sequence>
<reference evidence="1 2" key="1">
    <citation type="journal article" date="2019" name="Sci. Rep.">
        <title>Orb-weaving spider Araneus ventricosus genome elucidates the spidroin gene catalogue.</title>
        <authorList>
            <person name="Kono N."/>
            <person name="Nakamura H."/>
            <person name="Ohtoshi R."/>
            <person name="Moran D.A.P."/>
            <person name="Shinohara A."/>
            <person name="Yoshida Y."/>
            <person name="Fujiwara M."/>
            <person name="Mori M."/>
            <person name="Tomita M."/>
            <person name="Arakawa K."/>
        </authorList>
    </citation>
    <scope>NUCLEOTIDE SEQUENCE [LARGE SCALE GENOMIC DNA]</scope>
</reference>
<gene>
    <name evidence="1" type="ORF">AVEN_66739_1</name>
</gene>
<protein>
    <submittedName>
        <fullName evidence="1">Uncharacterized protein</fullName>
    </submittedName>
</protein>
<evidence type="ECO:0000313" key="1">
    <source>
        <dbReference type="EMBL" id="GBM68067.1"/>
    </source>
</evidence>
<name>A0A4Y2HRM4_ARAVE</name>
<dbReference type="EMBL" id="BGPR01002120">
    <property type="protein sequence ID" value="GBM68067.1"/>
    <property type="molecule type" value="Genomic_DNA"/>
</dbReference>